<dbReference type="EMBL" id="JBFOLK010000009">
    <property type="protein sequence ID" value="KAL2487329.1"/>
    <property type="molecule type" value="Genomic_DNA"/>
</dbReference>
<name>A0ABD1RJM0_9LAMI</name>
<dbReference type="Proteomes" id="UP001604336">
    <property type="component" value="Unassembled WGS sequence"/>
</dbReference>
<protein>
    <submittedName>
        <fullName evidence="1">Uncharacterized protein</fullName>
    </submittedName>
</protein>
<proteinExistence type="predicted"/>
<organism evidence="1 2">
    <name type="scientific">Abeliophyllum distichum</name>
    <dbReference type="NCBI Taxonomy" id="126358"/>
    <lineage>
        <taxon>Eukaryota</taxon>
        <taxon>Viridiplantae</taxon>
        <taxon>Streptophyta</taxon>
        <taxon>Embryophyta</taxon>
        <taxon>Tracheophyta</taxon>
        <taxon>Spermatophyta</taxon>
        <taxon>Magnoliopsida</taxon>
        <taxon>eudicotyledons</taxon>
        <taxon>Gunneridae</taxon>
        <taxon>Pentapetalae</taxon>
        <taxon>asterids</taxon>
        <taxon>lamiids</taxon>
        <taxon>Lamiales</taxon>
        <taxon>Oleaceae</taxon>
        <taxon>Forsythieae</taxon>
        <taxon>Abeliophyllum</taxon>
    </lineage>
</organism>
<keyword evidence="2" id="KW-1185">Reference proteome</keyword>
<gene>
    <name evidence="1" type="ORF">Adt_32085</name>
</gene>
<sequence length="130" mass="14343">MDLRGGHAMGVSTDLTWRGQYRSRICTAERQNKLRSARGAQDLRDRRGSRRSQICYAPASAQGVDRADLGSSVRRRTRKRLGRADLGSATLPASAHVAWPSRSVLVPCHAGDATYVDQPDGFFFFFGLFG</sequence>
<evidence type="ECO:0000313" key="2">
    <source>
        <dbReference type="Proteomes" id="UP001604336"/>
    </source>
</evidence>
<dbReference type="AlphaFoldDB" id="A0ABD1RJM0"/>
<comment type="caution">
    <text evidence="1">The sequence shown here is derived from an EMBL/GenBank/DDBJ whole genome shotgun (WGS) entry which is preliminary data.</text>
</comment>
<reference evidence="2" key="1">
    <citation type="submission" date="2024-07" db="EMBL/GenBank/DDBJ databases">
        <title>Two chromosome-level genome assemblies of Korean endemic species Abeliophyllum distichum and Forsythia ovata (Oleaceae).</title>
        <authorList>
            <person name="Jang H."/>
        </authorList>
    </citation>
    <scope>NUCLEOTIDE SEQUENCE [LARGE SCALE GENOMIC DNA]</scope>
</reference>
<accession>A0ABD1RJM0</accession>
<evidence type="ECO:0000313" key="1">
    <source>
        <dbReference type="EMBL" id="KAL2487329.1"/>
    </source>
</evidence>